<feature type="compositionally biased region" description="Basic residues" evidence="4">
    <location>
        <begin position="954"/>
        <end position="964"/>
    </location>
</feature>
<dbReference type="PANTHER" id="PTHR47358">
    <property type="entry name" value="E3 UBIQUITIN-PROTEIN LIGASE HOS1"/>
    <property type="match status" value="1"/>
</dbReference>
<feature type="compositionally biased region" description="Basic and acidic residues" evidence="4">
    <location>
        <begin position="905"/>
        <end position="918"/>
    </location>
</feature>
<dbReference type="GO" id="GO:0016567">
    <property type="term" value="P:protein ubiquitination"/>
    <property type="evidence" value="ECO:0007669"/>
    <property type="project" value="InterPro"/>
</dbReference>
<reference evidence="6" key="1">
    <citation type="submission" date="2013-12" db="EMBL/GenBank/DDBJ databases">
        <title>Nucleoporin 75, a component of nuclear pore complex, is involved in the MAPK-mediated production of ethylene leading to the accumulation of phytoalexin for the resistance of Nicotiana benthamiana to Phytophthora infestans.</title>
        <authorList>
            <person name="Ohtsu M."/>
            <person name="Shibata Y."/>
            <person name="Ojika M."/>
            <person name="Tamura K."/>
            <person name="Nishimura I."/>
            <person name="Mori H."/>
            <person name="Kawakita K."/>
            <person name="Takemoto D."/>
        </authorList>
    </citation>
    <scope>NUCLEOTIDE SEQUENCE</scope>
</reference>
<evidence type="ECO:0000256" key="1">
    <source>
        <dbReference type="ARBA" id="ARBA00004123"/>
    </source>
</evidence>
<evidence type="ECO:0000256" key="2">
    <source>
        <dbReference type="ARBA" id="ARBA00023242"/>
    </source>
</evidence>
<dbReference type="Pfam" id="PF13934">
    <property type="entry name" value="ELYS"/>
    <property type="match status" value="1"/>
</dbReference>
<feature type="region of interest" description="Disordered" evidence="4">
    <location>
        <begin position="1"/>
        <end position="30"/>
    </location>
</feature>
<organism evidence="6">
    <name type="scientific">Nicotiana benthamiana</name>
    <dbReference type="NCBI Taxonomy" id="4100"/>
    <lineage>
        <taxon>Eukaryota</taxon>
        <taxon>Viridiplantae</taxon>
        <taxon>Streptophyta</taxon>
        <taxon>Embryophyta</taxon>
        <taxon>Tracheophyta</taxon>
        <taxon>Spermatophyta</taxon>
        <taxon>Magnoliopsida</taxon>
        <taxon>eudicotyledons</taxon>
        <taxon>Gunneridae</taxon>
        <taxon>Pentapetalae</taxon>
        <taxon>asterids</taxon>
        <taxon>lamiids</taxon>
        <taxon>Solanales</taxon>
        <taxon>Solanaceae</taxon>
        <taxon>Nicotianoideae</taxon>
        <taxon>Nicotianeae</taxon>
        <taxon>Nicotiana</taxon>
    </lineage>
</organism>
<dbReference type="PANTHER" id="PTHR47358:SF2">
    <property type="entry name" value="E3 UBIQUITIN-PROTEIN LIGASE HOS1"/>
    <property type="match status" value="1"/>
</dbReference>
<dbReference type="InterPro" id="IPR044718">
    <property type="entry name" value="HOS1"/>
</dbReference>
<proteinExistence type="evidence at transcript level"/>
<evidence type="ECO:0000256" key="4">
    <source>
        <dbReference type="SAM" id="MobiDB-lite"/>
    </source>
</evidence>
<dbReference type="InterPro" id="IPR025151">
    <property type="entry name" value="ELYS_dom"/>
</dbReference>
<dbReference type="GO" id="GO:0004842">
    <property type="term" value="F:ubiquitin-protein transferase activity"/>
    <property type="evidence" value="ECO:0007669"/>
    <property type="project" value="InterPro"/>
</dbReference>
<evidence type="ECO:0000256" key="3">
    <source>
        <dbReference type="PROSITE-ProRule" id="PRU00175"/>
    </source>
</evidence>
<accession>W6JPR0</accession>
<dbReference type="GO" id="GO:0005634">
    <property type="term" value="C:nucleus"/>
    <property type="evidence" value="ECO:0007669"/>
    <property type="project" value="UniProtKB-SubCell"/>
</dbReference>
<keyword evidence="2" id="KW-0539">Nucleus</keyword>
<dbReference type="AlphaFoldDB" id="W6JPR0"/>
<feature type="domain" description="RING-type" evidence="5">
    <location>
        <begin position="71"/>
        <end position="102"/>
    </location>
</feature>
<dbReference type="EMBL" id="AB898660">
    <property type="protein sequence ID" value="BAO49714.1"/>
    <property type="molecule type" value="mRNA"/>
</dbReference>
<name>W6JPR0_NICBE</name>
<evidence type="ECO:0000313" key="6">
    <source>
        <dbReference type="EMBL" id="BAO49714.1"/>
    </source>
</evidence>
<sequence>MERRRFDESSVLPHSVTVGSGLRSSPPPRTPNYTCPRVQGALKHLASIDPLELCDEAKVEHCRATRDLRSCGRHVQSVLNSCGHASLCEECSQRCDVCPICRIPLPKDADRLRLRLYYECIEAGLISKRCDDRLQEKEDRDKQLVADIQRLYTLFDVALENNLVSLICHYVTDVCMDESAVSSDPILAFLLDEVVVKDWCKRTFNNILTEIQVIYNLSMNALKENLSLFLKFSVKLGGISNVIDVLESSFKGSLSAKLHDLHHLQESILKTRQHMDIMIWCIRHEFLENVRSRHRDFASWRALVSGRKSAAIKRAWPDSIDHSEESNGQYRSTLFIEDALSNIEAAEREDIDDHEEELALAYLQKDGGSLYSRSKIEGMAGCYPFENLRAAVDILFLRGSSDLVVAKQATFLYYLFDRQWTVPDEEWRHIVDDFAATFGVTRHSLLESFTFFLLDDEGALTLKEACQLLPEISSPTVHPKVAQVLLERENPDAALMVLRWSGQDGTQLVSLRETVTAVRVRVECGLLTEAFTYQRLVCAKIREKKLRGEQFQSASVEVEDQCWSWDLWVETLVTEICCLCIRRNLVDRMIELPWNADEEKHLHKCLLDFAAEDPSTAIGSLLVVFYIQRQRYVEAYQVDQKLQSMEENYISQNSATEEVLDRIKSTNHWRTCLVDKGVELLPNILQQQVRTGKLPEVVTCKDTVDISLKPNAEAQEPILTSLLANPPTDSTLVQRVDIVKHSVLDASPALGGLLNLSSFKVGHYGSPSSPAHFFDVGERVLKPEHILGKKLRFDEIATPASRRIDPPAPEMRISRNSLRDSSISRIVTSQTYRVSPEKSQNGFPKESYIFHQISGNHVNSLTSNRGILKDSVENSYMNCPGKLLLSDAADRPRMFPLNDSMEDITLSHEEEGSPKVRLETNGGPRWRSDDTSEDEDYLSPDGLTGVASPARISRGVRRSRIARR</sequence>
<keyword evidence="3" id="KW-0863">Zinc-finger</keyword>
<keyword evidence="3" id="KW-0479">Metal-binding</keyword>
<comment type="subcellular location">
    <subcellularLocation>
        <location evidence="1">Nucleus</location>
    </subcellularLocation>
</comment>
<dbReference type="GO" id="GO:0008270">
    <property type="term" value="F:zinc ion binding"/>
    <property type="evidence" value="ECO:0007669"/>
    <property type="project" value="UniProtKB-KW"/>
</dbReference>
<dbReference type="InterPro" id="IPR001841">
    <property type="entry name" value="Znf_RING"/>
</dbReference>
<keyword evidence="3" id="KW-0862">Zinc</keyword>
<feature type="region of interest" description="Disordered" evidence="4">
    <location>
        <begin position="903"/>
        <end position="964"/>
    </location>
</feature>
<gene>
    <name evidence="6" type="primary">NbELYSb</name>
</gene>
<evidence type="ECO:0000259" key="5">
    <source>
        <dbReference type="PROSITE" id="PS50089"/>
    </source>
</evidence>
<protein>
    <submittedName>
        <fullName evidence="6">Nuclear pore complex protein ELYSb</fullName>
    </submittedName>
</protein>
<dbReference type="PROSITE" id="PS50089">
    <property type="entry name" value="ZF_RING_2"/>
    <property type="match status" value="1"/>
</dbReference>